<dbReference type="InterPro" id="IPR050273">
    <property type="entry name" value="GppA/Ppx_hydrolase"/>
</dbReference>
<dbReference type="GO" id="GO:0016462">
    <property type="term" value="F:pyrophosphatase activity"/>
    <property type="evidence" value="ECO:0007669"/>
    <property type="project" value="TreeGrafter"/>
</dbReference>
<evidence type="ECO:0000313" key="4">
    <source>
        <dbReference type="EMBL" id="WAV91817.1"/>
    </source>
</evidence>
<dbReference type="PANTHER" id="PTHR30005:SF0">
    <property type="entry name" value="RETROGRADE REGULATION PROTEIN 2"/>
    <property type="match status" value="1"/>
</dbReference>
<dbReference type="RefSeq" id="WP_269316206.1">
    <property type="nucleotide sequence ID" value="NZ_CP098251.1"/>
</dbReference>
<feature type="domain" description="Ppx/GppA phosphatase C-terminal" evidence="3">
    <location>
        <begin position="305"/>
        <end position="467"/>
    </location>
</feature>
<dbReference type="AlphaFoldDB" id="A0A9E9NUP0"/>
<dbReference type="Gene3D" id="1.10.3210.10">
    <property type="entry name" value="Hypothetical protein af1432"/>
    <property type="match status" value="1"/>
</dbReference>
<proteinExistence type="predicted"/>
<evidence type="ECO:0000259" key="3">
    <source>
        <dbReference type="Pfam" id="PF21447"/>
    </source>
</evidence>
<dbReference type="InterPro" id="IPR003695">
    <property type="entry name" value="Ppx_GppA_N"/>
</dbReference>
<dbReference type="EMBL" id="CP098251">
    <property type="protein sequence ID" value="WAV91817.1"/>
    <property type="molecule type" value="Genomic_DNA"/>
</dbReference>
<accession>A0A9E9NUP0</accession>
<dbReference type="CDD" id="cd00077">
    <property type="entry name" value="HDc"/>
    <property type="match status" value="1"/>
</dbReference>
<dbReference type="PANTHER" id="PTHR30005">
    <property type="entry name" value="EXOPOLYPHOSPHATASE"/>
    <property type="match status" value="1"/>
</dbReference>
<evidence type="ECO:0000256" key="1">
    <source>
        <dbReference type="ARBA" id="ARBA00022801"/>
    </source>
</evidence>
<dbReference type="Pfam" id="PF02541">
    <property type="entry name" value="Ppx-GppA"/>
    <property type="match status" value="1"/>
</dbReference>
<dbReference type="Proteomes" id="UP001164819">
    <property type="component" value="Chromosome"/>
</dbReference>
<dbReference type="Gene3D" id="3.30.420.40">
    <property type="match status" value="1"/>
</dbReference>
<sequence length="484" mass="54636">MFAAIDLGSNSFRLHIGEYVNGIVCVVKSAREPNRLAAGLDRNNVLSREAMDRGLDALKRLRAILDAYPLSDVKVVATNTLRIASNAQVFLNDAEKVLGYPIEVISGEEEGRLIYLGVANVLGRPEEKRLVIDIGGGSTELICGKGQEIERVESFSVGTVRQSLSFFHDGIIDETSFQAAVLSARSQFEDAVDYYRSCGWTEVYGSSGTIRATAEILAINRIGDGRFTLENLERLKMKMIGTGRLNQMKLDGIKAERAASILGGLTILIVLMKDFGIKVLKPIEAGLRMGIMWDIYLMSTQKDRREESIREMLKRYHIDEQRAIRVANYALSIYKQMNPDADKFLKLLYWSALLHEIGIFISPTNYHKHGAYLIENADMAGFTSREQRQMSRFVLGQKGNLKKLNGIMTVPDAIKAVLSLRLAVMFQHSKVNFKPEKIKVRVKSRIEMTIPKEWLDLYPTLLYWLERECDWWEDVGITLTVRTG</sequence>
<dbReference type="Gene3D" id="3.30.420.150">
    <property type="entry name" value="Exopolyphosphatase. Domain 2"/>
    <property type="match status" value="1"/>
</dbReference>
<dbReference type="SUPFAM" id="SSF53067">
    <property type="entry name" value="Actin-like ATPase domain"/>
    <property type="match status" value="2"/>
</dbReference>
<dbReference type="FunFam" id="3.30.420.40:FF:000023">
    <property type="entry name" value="Guanosine-5'-triphosphate,3'-diphosphate pyrophosphatase"/>
    <property type="match status" value="1"/>
</dbReference>
<organism evidence="4">
    <name type="scientific">Oxalobacter aliiformigenes</name>
    <dbReference type="NCBI Taxonomy" id="2946593"/>
    <lineage>
        <taxon>Bacteria</taxon>
        <taxon>Pseudomonadati</taxon>
        <taxon>Pseudomonadota</taxon>
        <taxon>Betaproteobacteria</taxon>
        <taxon>Burkholderiales</taxon>
        <taxon>Oxalobacteraceae</taxon>
        <taxon>Oxalobacter</taxon>
    </lineage>
</organism>
<dbReference type="SUPFAM" id="SSF109604">
    <property type="entry name" value="HD-domain/PDEase-like"/>
    <property type="match status" value="1"/>
</dbReference>
<dbReference type="CDD" id="cd24053">
    <property type="entry name" value="ASKHA_NBD_EcPPX-GppA-like"/>
    <property type="match status" value="1"/>
</dbReference>
<dbReference type="PIRSF" id="PIRSF001267">
    <property type="entry name" value="Pyrophosphatase_GppA_Ppx"/>
    <property type="match status" value="1"/>
</dbReference>
<protein>
    <submittedName>
        <fullName evidence="4">Ppx/GppA family phosphatase</fullName>
    </submittedName>
</protein>
<dbReference type="Pfam" id="PF21447">
    <property type="entry name" value="Ppx-GppA_III"/>
    <property type="match status" value="1"/>
</dbReference>
<keyword evidence="1" id="KW-0378">Hydrolase</keyword>
<name>A0A9E9NUP0_9BURK</name>
<reference evidence="4" key="1">
    <citation type="journal article" date="2022" name="Front. Microbiol.">
        <title>New perspectives on an old grouping: The genomic and phenotypic variability of Oxalobacter formigenes and the implications for calcium oxalate stone prevention.</title>
        <authorList>
            <person name="Chmiel J.A."/>
            <person name="Carr C."/>
            <person name="Stuivenberg G.A."/>
            <person name="Venema R."/>
            <person name="Chanyi R.M."/>
            <person name="Al K.F."/>
            <person name="Giguere D."/>
            <person name="Say H."/>
            <person name="Akouris P.P."/>
            <person name="Dominguez Romero S.A."/>
            <person name="Kwong A."/>
            <person name="Tai V."/>
            <person name="Koval S.F."/>
            <person name="Razvi H."/>
            <person name="Bjazevic J."/>
            <person name="Burton J.P."/>
        </authorList>
    </citation>
    <scope>NUCLEOTIDE SEQUENCE</scope>
    <source>
        <strain evidence="4">OxK</strain>
    </source>
</reference>
<feature type="domain" description="Ppx/GppA phosphatase N-terminal" evidence="2">
    <location>
        <begin position="21"/>
        <end position="295"/>
    </location>
</feature>
<gene>
    <name evidence="4" type="ORF">NB646_03495</name>
</gene>
<dbReference type="InterPro" id="IPR030673">
    <property type="entry name" value="PyroPPase_GppA_Ppx"/>
</dbReference>
<dbReference type="InterPro" id="IPR003607">
    <property type="entry name" value="HD/PDEase_dom"/>
</dbReference>
<evidence type="ECO:0000259" key="2">
    <source>
        <dbReference type="Pfam" id="PF02541"/>
    </source>
</evidence>
<dbReference type="InterPro" id="IPR043129">
    <property type="entry name" value="ATPase_NBD"/>
</dbReference>
<dbReference type="InterPro" id="IPR048950">
    <property type="entry name" value="Ppx_GppA_C"/>
</dbReference>